<dbReference type="AlphaFoldDB" id="A0A316F7Z2"/>
<gene>
    <name evidence="1" type="ORF">BC793_119160</name>
</gene>
<organism evidence="1 2">
    <name type="scientific">Actinoplanes xinjiangensis</name>
    <dbReference type="NCBI Taxonomy" id="512350"/>
    <lineage>
        <taxon>Bacteria</taxon>
        <taxon>Bacillati</taxon>
        <taxon>Actinomycetota</taxon>
        <taxon>Actinomycetes</taxon>
        <taxon>Micromonosporales</taxon>
        <taxon>Micromonosporaceae</taxon>
        <taxon>Actinoplanes</taxon>
    </lineage>
</organism>
<dbReference type="Proteomes" id="UP000245697">
    <property type="component" value="Unassembled WGS sequence"/>
</dbReference>
<dbReference type="RefSeq" id="WP_109599921.1">
    <property type="nucleotide sequence ID" value="NZ_BONA01000071.1"/>
</dbReference>
<evidence type="ECO:0000313" key="1">
    <source>
        <dbReference type="EMBL" id="PWK40552.1"/>
    </source>
</evidence>
<dbReference type="OrthoDB" id="3386570at2"/>
<comment type="caution">
    <text evidence="1">The sequence shown here is derived from an EMBL/GenBank/DDBJ whole genome shotgun (WGS) entry which is preliminary data.</text>
</comment>
<protein>
    <recommendedName>
        <fullName evidence="3">Tetratricopeptide repeat protein</fullName>
    </recommendedName>
</protein>
<dbReference type="SUPFAM" id="SSF48452">
    <property type="entry name" value="TPR-like"/>
    <property type="match status" value="1"/>
</dbReference>
<dbReference type="InterPro" id="IPR011990">
    <property type="entry name" value="TPR-like_helical_dom_sf"/>
</dbReference>
<evidence type="ECO:0000313" key="2">
    <source>
        <dbReference type="Proteomes" id="UP000245697"/>
    </source>
</evidence>
<accession>A0A316F7Z2</accession>
<sequence>MDLRERIVAFQQRRDRAAILDDQALAEARQVRAGGPLAGADHRVLGLFHYLRYVLSPYGRGADDLRLALESLVAAGSVPRPLCWLVEPDPEALTAFLSKRNAAHAQALTASVDRLDADLLDTAIDGLRQLAKCASEDAPIRFDVLSNFCVALWIRFERTGDLADLDEGAAAARDLTTAQRPGALANAALLLGARHAARYDRRDLDDQIAVLERALVVAATGDHDLARYGGDLADAVRIRFEIDSEVTDLDRAIDLYQQALEVAPAGHPDNAALLACMAECLSRRFRYSNDPGDLHGAVEAGRRALSVADRTGPAWSAIADRVGGTLIDRFTRLGVADDLDEGLDLQRMSIADPVAAGSRLPTHLINYGHGLLRAFAWRGTPADLDTAIKVVRAASSRVPAASPEHPIAANVLSVALFQRFELRGRPEDLTDAISACRTAVTGLSERDPRRASYLSGLAVMLLRHFTRADAAPALDEAVAVAAEAVRLTALGDANRPRHLNNLGIALLERHDRDNTEADLDRAIVVLRDAVESESPHSPERAIYLTNLATSVRLRESAEQAMEYARAALAATAPGDVERCNRMLALSAVLADAGRRADAVVLLREAALRSTGPADHRMRAAIGWADMAGSDERLEALTTVIGLLPELAWHGLDRAVQEQRLRDRPLLVGQAAGHAVDAGRPGLAVELLEQGRTVIWSHLVRARTPLARIEAAHPVLAERLLTVRRLLDSGTGPGITDPVRPRSPRAVVTG</sequence>
<proteinExistence type="predicted"/>
<evidence type="ECO:0008006" key="3">
    <source>
        <dbReference type="Google" id="ProtNLM"/>
    </source>
</evidence>
<dbReference type="EMBL" id="QGGR01000019">
    <property type="protein sequence ID" value="PWK40552.1"/>
    <property type="molecule type" value="Genomic_DNA"/>
</dbReference>
<keyword evidence="2" id="KW-1185">Reference proteome</keyword>
<reference evidence="1 2" key="1">
    <citation type="submission" date="2018-05" db="EMBL/GenBank/DDBJ databases">
        <title>Genomic Encyclopedia of Archaeal and Bacterial Type Strains, Phase II (KMG-II): from individual species to whole genera.</title>
        <authorList>
            <person name="Goeker M."/>
        </authorList>
    </citation>
    <scope>NUCLEOTIDE SEQUENCE [LARGE SCALE GENOMIC DNA]</scope>
    <source>
        <strain evidence="1 2">DSM 45184</strain>
    </source>
</reference>
<dbReference type="Gene3D" id="1.25.40.10">
    <property type="entry name" value="Tetratricopeptide repeat domain"/>
    <property type="match status" value="2"/>
</dbReference>
<name>A0A316F7Z2_9ACTN</name>